<evidence type="ECO:0000256" key="2">
    <source>
        <dbReference type="ARBA" id="ARBA00022500"/>
    </source>
</evidence>
<dbReference type="InterPro" id="IPR004089">
    <property type="entry name" value="MCPsignal_dom"/>
</dbReference>
<evidence type="ECO:0000313" key="9">
    <source>
        <dbReference type="EMBL" id="ABJ08593.1"/>
    </source>
</evidence>
<dbReference type="Gene3D" id="6.10.340.10">
    <property type="match status" value="1"/>
</dbReference>
<evidence type="ECO:0000256" key="4">
    <source>
        <dbReference type="PROSITE-ProRule" id="PRU00284"/>
    </source>
</evidence>
<dbReference type="EMBL" id="CP000463">
    <property type="protein sequence ID" value="ABJ08593.1"/>
    <property type="molecule type" value="Genomic_DNA"/>
</dbReference>
<feature type="region of interest" description="Disordered" evidence="5">
    <location>
        <begin position="443"/>
        <end position="496"/>
    </location>
</feature>
<keyword evidence="4" id="KW-0807">Transducer</keyword>
<reference evidence="9" key="1">
    <citation type="submission" date="2006-09" db="EMBL/GenBank/DDBJ databases">
        <title>Complete sequence of Rhodopseudomonas palustris BisA53.</title>
        <authorList>
            <consortium name="US DOE Joint Genome Institute"/>
            <person name="Copeland A."/>
            <person name="Lucas S."/>
            <person name="Lapidus A."/>
            <person name="Barry K."/>
            <person name="Detter J.C."/>
            <person name="Glavina del Rio T."/>
            <person name="Hammon N."/>
            <person name="Israni S."/>
            <person name="Dalin E."/>
            <person name="Tice H."/>
            <person name="Pitluck S."/>
            <person name="Chain P."/>
            <person name="Malfatti S."/>
            <person name="Shin M."/>
            <person name="Vergez L."/>
            <person name="Schmutz J."/>
            <person name="Larimer F."/>
            <person name="Land M."/>
            <person name="Hauser L."/>
            <person name="Pelletier D.A."/>
            <person name="Kyrpides N."/>
            <person name="Kim E."/>
            <person name="Harwood C.S."/>
            <person name="Oda Y."/>
            <person name="Richardson P."/>
        </authorList>
    </citation>
    <scope>NUCLEOTIDE SEQUENCE [LARGE SCALE GENOMIC DNA]</scope>
    <source>
        <strain evidence="9">BisA53</strain>
    </source>
</reference>
<dbReference type="InterPro" id="IPR003660">
    <property type="entry name" value="HAMP_dom"/>
</dbReference>
<dbReference type="PROSITE" id="PS50885">
    <property type="entry name" value="HAMP"/>
    <property type="match status" value="1"/>
</dbReference>
<dbReference type="STRING" id="316055.RPE_4673"/>
<dbReference type="eggNOG" id="COG0840">
    <property type="taxonomic scope" value="Bacteria"/>
</dbReference>
<gene>
    <name evidence="9" type="ordered locus">RPE_4673</name>
</gene>
<dbReference type="PANTHER" id="PTHR43531:SF11">
    <property type="entry name" value="METHYL-ACCEPTING CHEMOTAXIS PROTEIN 3"/>
    <property type="match status" value="1"/>
</dbReference>
<proteinExistence type="inferred from homology"/>
<evidence type="ECO:0000256" key="1">
    <source>
        <dbReference type="ARBA" id="ARBA00004370"/>
    </source>
</evidence>
<keyword evidence="6" id="KW-0812">Transmembrane</keyword>
<evidence type="ECO:0000256" key="5">
    <source>
        <dbReference type="SAM" id="MobiDB-lite"/>
    </source>
</evidence>
<evidence type="ECO:0000259" key="8">
    <source>
        <dbReference type="PROSITE" id="PS50885"/>
    </source>
</evidence>
<dbReference type="FunFam" id="1.10.287.950:FF:000001">
    <property type="entry name" value="Methyl-accepting chemotaxis sensory transducer"/>
    <property type="match status" value="1"/>
</dbReference>
<dbReference type="GO" id="GO:0006935">
    <property type="term" value="P:chemotaxis"/>
    <property type="evidence" value="ECO:0007669"/>
    <property type="project" value="UniProtKB-KW"/>
</dbReference>
<evidence type="ECO:0000259" key="7">
    <source>
        <dbReference type="PROSITE" id="PS50111"/>
    </source>
</evidence>
<keyword evidence="6" id="KW-0472">Membrane</keyword>
<dbReference type="AlphaFoldDB" id="Q07HJ1"/>
<dbReference type="SMART" id="SM00304">
    <property type="entry name" value="HAMP"/>
    <property type="match status" value="1"/>
</dbReference>
<dbReference type="SUPFAM" id="SSF58104">
    <property type="entry name" value="Methyl-accepting chemotaxis protein (MCP) signaling domain"/>
    <property type="match status" value="1"/>
</dbReference>
<dbReference type="GO" id="GO:0005886">
    <property type="term" value="C:plasma membrane"/>
    <property type="evidence" value="ECO:0007669"/>
    <property type="project" value="TreeGrafter"/>
</dbReference>
<keyword evidence="6" id="KW-1133">Transmembrane helix</keyword>
<dbReference type="Pfam" id="PF00015">
    <property type="entry name" value="MCPsignal"/>
    <property type="match status" value="1"/>
</dbReference>
<feature type="compositionally biased region" description="Basic and acidic residues" evidence="5">
    <location>
        <begin position="487"/>
        <end position="496"/>
    </location>
</feature>
<dbReference type="Pfam" id="PF00672">
    <property type="entry name" value="HAMP"/>
    <property type="match status" value="1"/>
</dbReference>
<accession>Q07HJ1</accession>
<dbReference type="CDD" id="cd06225">
    <property type="entry name" value="HAMP"/>
    <property type="match status" value="1"/>
</dbReference>
<dbReference type="GO" id="GO:0007165">
    <property type="term" value="P:signal transduction"/>
    <property type="evidence" value="ECO:0007669"/>
    <property type="project" value="UniProtKB-KW"/>
</dbReference>
<dbReference type="InterPro" id="IPR051310">
    <property type="entry name" value="MCP_chemotaxis"/>
</dbReference>
<protein>
    <submittedName>
        <fullName evidence="9">Methyl-accepting chemotaxis sensory transducer</fullName>
    </submittedName>
</protein>
<sequence>MRFTVKAKLASAFGVVITLSIVTGAIAYSKLTALDESQQRMVAQAERMRMASALMNDIQGQVRAETRIILANSEKDAVDNHKLMLERRDATLKLKDELIGRASDAGKTILEAAAVKLKQMNDLEDQTAKFALLRSADRAAEIWNAEGLPILRDFNAASDAGSAEIGKAPASIEGMRAEAALKNAKYQAARLARAATTSFGATSIQELEAGYKAATAMMDDFKASVAQAATHLAAIGLSTDAVKAQSNRFVGTTDRVLMTAREAGGLKALALSSGEGRKLFGEALAGIESYIKRANNQMSELAKDGTEEASFAKFLLIAIIVASLVVAVGSALWIAINISRGLSRAVGLADAVAIGDLSRKIEVSSNDEIGDLVKSLNAMTVNLNATAQVADSIASGDLTVNAKPQSDKDTLGISLERMVEKLRTVVSDAVTAAQNVSAGSQELSASAEQLSQGATEQASSAEEASSSMEEMAANVKQNAENAGQTEKIAHQSAKDAEASGAAVGRAVEAMQTIASKITIVQEIARQTDLLALNAAVEAARAGEHGKGFAVVASEVRKLAERSQTAAAEIGGLSTETVKVAQEAGAMLLKLVPDIKKTAQLVEEISAACREQDVGSSQINQAIQQLDKVGQQNAAASEQVSSTSEELASQAEQLQTTIAYFKVGDSTNRKPDITGTLDKAVSQLRGKASAMATAGRQVGKPTSARPLKVANGGGFALEMNEVSDARDADFHR</sequence>
<feature type="domain" description="Methyl-accepting transducer" evidence="7">
    <location>
        <begin position="432"/>
        <end position="647"/>
    </location>
</feature>
<dbReference type="PANTHER" id="PTHR43531">
    <property type="entry name" value="PROTEIN ICFG"/>
    <property type="match status" value="1"/>
</dbReference>
<feature type="transmembrane region" description="Helical" evidence="6">
    <location>
        <begin position="314"/>
        <end position="336"/>
    </location>
</feature>
<evidence type="ECO:0000256" key="6">
    <source>
        <dbReference type="SAM" id="Phobius"/>
    </source>
</evidence>
<dbReference type="Gene3D" id="1.10.287.950">
    <property type="entry name" value="Methyl-accepting chemotaxis protein"/>
    <property type="match status" value="1"/>
</dbReference>
<comment type="subcellular location">
    <subcellularLocation>
        <location evidence="1">Membrane</location>
    </subcellularLocation>
</comment>
<dbReference type="PROSITE" id="PS50111">
    <property type="entry name" value="CHEMOTAXIS_TRANSDUC_2"/>
    <property type="match status" value="1"/>
</dbReference>
<dbReference type="GO" id="GO:0004888">
    <property type="term" value="F:transmembrane signaling receptor activity"/>
    <property type="evidence" value="ECO:0007669"/>
    <property type="project" value="TreeGrafter"/>
</dbReference>
<dbReference type="OrthoDB" id="9814362at2"/>
<feature type="domain" description="HAMP" evidence="8">
    <location>
        <begin position="336"/>
        <end position="388"/>
    </location>
</feature>
<feature type="region of interest" description="Disordered" evidence="5">
    <location>
        <begin position="691"/>
        <end position="713"/>
    </location>
</feature>
<dbReference type="KEGG" id="rpe:RPE_4673"/>
<dbReference type="HOGENOM" id="CLU_000445_107_16_5"/>
<organism evidence="9">
    <name type="scientific">Rhodopseudomonas palustris (strain BisA53)</name>
    <dbReference type="NCBI Taxonomy" id="316055"/>
    <lineage>
        <taxon>Bacteria</taxon>
        <taxon>Pseudomonadati</taxon>
        <taxon>Pseudomonadota</taxon>
        <taxon>Alphaproteobacteria</taxon>
        <taxon>Hyphomicrobiales</taxon>
        <taxon>Nitrobacteraceae</taxon>
        <taxon>Rhodopseudomonas</taxon>
    </lineage>
</organism>
<dbReference type="SMART" id="SM00283">
    <property type="entry name" value="MA"/>
    <property type="match status" value="1"/>
</dbReference>
<feature type="compositionally biased region" description="Polar residues" evidence="5">
    <location>
        <begin position="475"/>
        <end position="484"/>
    </location>
</feature>
<name>Q07HJ1_RHOP5</name>
<evidence type="ECO:0000256" key="3">
    <source>
        <dbReference type="ARBA" id="ARBA00029447"/>
    </source>
</evidence>
<comment type="similarity">
    <text evidence="3">Belongs to the methyl-accepting chemotaxis (MCP) protein family.</text>
</comment>
<feature type="compositionally biased region" description="Polar residues" evidence="5">
    <location>
        <begin position="443"/>
        <end position="455"/>
    </location>
</feature>
<keyword evidence="2" id="KW-0145">Chemotaxis</keyword>
<feature type="compositionally biased region" description="Low complexity" evidence="5">
    <location>
        <begin position="456"/>
        <end position="473"/>
    </location>
</feature>